<keyword evidence="2" id="KW-1185">Reference proteome</keyword>
<dbReference type="AlphaFoldDB" id="A0A2U8VWX0"/>
<name>A0A2U8VWX0_9HYPH</name>
<sequence length="61" mass="6618">MTGSMKKAGIDLTDTERLLFTLRQPKPTKELGVHEPDQGTISTIERITAAHRQAAAGQGKD</sequence>
<dbReference type="KEGG" id="meti:DK427_19955"/>
<dbReference type="Proteomes" id="UP000246058">
    <property type="component" value="Chromosome"/>
</dbReference>
<proteinExistence type="predicted"/>
<reference evidence="1 2" key="1">
    <citation type="submission" date="2018-05" db="EMBL/GenBank/DDBJ databases">
        <title>Complete Genome Sequence of Methylobacterium sp. 17Sr1-43.</title>
        <authorList>
            <person name="Srinivasan S."/>
        </authorList>
    </citation>
    <scope>NUCLEOTIDE SEQUENCE [LARGE SCALE GENOMIC DNA]</scope>
    <source>
        <strain evidence="1 2">17Sr1-43</strain>
    </source>
</reference>
<organism evidence="1 2">
    <name type="scientific">Methylobacterium radiodurans</name>
    <dbReference type="NCBI Taxonomy" id="2202828"/>
    <lineage>
        <taxon>Bacteria</taxon>
        <taxon>Pseudomonadati</taxon>
        <taxon>Pseudomonadota</taxon>
        <taxon>Alphaproteobacteria</taxon>
        <taxon>Hyphomicrobiales</taxon>
        <taxon>Methylobacteriaceae</taxon>
        <taxon>Methylobacterium</taxon>
    </lineage>
</organism>
<gene>
    <name evidence="1" type="ORF">DK427_19955</name>
</gene>
<evidence type="ECO:0000313" key="1">
    <source>
        <dbReference type="EMBL" id="AWN37722.1"/>
    </source>
</evidence>
<accession>A0A2U8VWX0</accession>
<evidence type="ECO:0000313" key="2">
    <source>
        <dbReference type="Proteomes" id="UP000246058"/>
    </source>
</evidence>
<dbReference type="EMBL" id="CP029551">
    <property type="protein sequence ID" value="AWN37722.1"/>
    <property type="molecule type" value="Genomic_DNA"/>
</dbReference>
<protein>
    <submittedName>
        <fullName evidence="1">Uncharacterized protein</fullName>
    </submittedName>
</protein>